<evidence type="ECO:0000256" key="8">
    <source>
        <dbReference type="ARBA" id="ARBA00022932"/>
    </source>
</evidence>
<dbReference type="InterPro" id="IPR043502">
    <property type="entry name" value="DNA/RNA_pol_sf"/>
</dbReference>
<dbReference type="FunFam" id="1.10.150.20:FF:000003">
    <property type="entry name" value="DNA polymerase I"/>
    <property type="match status" value="1"/>
</dbReference>
<dbReference type="Pfam" id="PF00476">
    <property type="entry name" value="DNA_pol_A"/>
    <property type="match status" value="1"/>
</dbReference>
<dbReference type="PRINTS" id="PR00868">
    <property type="entry name" value="DNAPOLI"/>
</dbReference>
<dbReference type="PROSITE" id="PS00447">
    <property type="entry name" value="DNA_POLYMERASE_A"/>
    <property type="match status" value="1"/>
</dbReference>
<feature type="domain" description="5'-3' exonuclease" evidence="13">
    <location>
        <begin position="4"/>
        <end position="272"/>
    </location>
</feature>
<comment type="catalytic activity">
    <reaction evidence="11">
        <text>DNA(n) + a 2'-deoxyribonucleoside 5'-triphosphate = DNA(n+1) + diphosphate</text>
        <dbReference type="Rhea" id="RHEA:22508"/>
        <dbReference type="Rhea" id="RHEA-COMP:17339"/>
        <dbReference type="Rhea" id="RHEA-COMP:17340"/>
        <dbReference type="ChEBI" id="CHEBI:33019"/>
        <dbReference type="ChEBI" id="CHEBI:61560"/>
        <dbReference type="ChEBI" id="CHEBI:173112"/>
        <dbReference type="EC" id="2.7.7.7"/>
    </reaction>
</comment>
<keyword evidence="10" id="KW-0234">DNA repair</keyword>
<dbReference type="SUPFAM" id="SSF53098">
    <property type="entry name" value="Ribonuclease H-like"/>
    <property type="match status" value="1"/>
</dbReference>
<evidence type="ECO:0000256" key="7">
    <source>
        <dbReference type="ARBA" id="ARBA00022763"/>
    </source>
</evidence>
<evidence type="ECO:0000256" key="2">
    <source>
        <dbReference type="ARBA" id="ARBA00012417"/>
    </source>
</evidence>
<feature type="domain" description="3'-5' exonuclease" evidence="12">
    <location>
        <begin position="357"/>
        <end position="546"/>
    </location>
</feature>
<dbReference type="OrthoDB" id="9806424at2"/>
<dbReference type="InterPro" id="IPR020045">
    <property type="entry name" value="DNA_polI_H3TH"/>
</dbReference>
<dbReference type="SUPFAM" id="SSF47807">
    <property type="entry name" value="5' to 3' exonuclease, C-terminal subdomain"/>
    <property type="match status" value="1"/>
</dbReference>
<dbReference type="GO" id="GO:0003887">
    <property type="term" value="F:DNA-directed DNA polymerase activity"/>
    <property type="evidence" value="ECO:0007669"/>
    <property type="project" value="UniProtKB-KW"/>
</dbReference>
<evidence type="ECO:0000256" key="4">
    <source>
        <dbReference type="ARBA" id="ARBA00022679"/>
    </source>
</evidence>
<comment type="caution">
    <text evidence="15">The sequence shown here is derived from an EMBL/GenBank/DDBJ whole genome shotgun (WGS) entry which is preliminary data.</text>
</comment>
<dbReference type="CDD" id="cd09898">
    <property type="entry name" value="H3TH_53EXO"/>
    <property type="match status" value="1"/>
</dbReference>
<evidence type="ECO:0000256" key="5">
    <source>
        <dbReference type="ARBA" id="ARBA00022695"/>
    </source>
</evidence>
<dbReference type="RefSeq" id="WP_124154315.1">
    <property type="nucleotide sequence ID" value="NZ_CAWOLW010000079.1"/>
</dbReference>
<dbReference type="InterPro" id="IPR012337">
    <property type="entry name" value="RNaseH-like_sf"/>
</dbReference>
<gene>
    <name evidence="15" type="ORF">D5R40_05295</name>
</gene>
<dbReference type="SMART" id="SM00279">
    <property type="entry name" value="HhH2"/>
    <property type="match status" value="1"/>
</dbReference>
<keyword evidence="8" id="KW-0239">DNA-directed DNA polymerase</keyword>
<evidence type="ECO:0000256" key="11">
    <source>
        <dbReference type="ARBA" id="ARBA00049244"/>
    </source>
</evidence>
<reference evidence="15 16" key="1">
    <citation type="journal article" date="2018" name="ACS Chem. Biol.">
        <title>Ketoreductase domain dysfunction expands chemodiversity: malyngamide biosynthesis in the cyanobacterium Okeania hirsuta.</title>
        <authorList>
            <person name="Moss N.A."/>
            <person name="Leao T."/>
            <person name="Rankin M."/>
            <person name="McCullough T.M."/>
            <person name="Qu P."/>
            <person name="Korobeynikov A."/>
            <person name="Smith J.L."/>
            <person name="Gerwick L."/>
            <person name="Gerwick W.H."/>
        </authorList>
    </citation>
    <scope>NUCLEOTIDE SEQUENCE [LARGE SCALE GENOMIC DNA]</scope>
    <source>
        <strain evidence="15 16">PAB10Feb10-1</strain>
    </source>
</reference>
<evidence type="ECO:0000259" key="14">
    <source>
        <dbReference type="SMART" id="SM00482"/>
    </source>
</evidence>
<dbReference type="CDD" id="cd06139">
    <property type="entry name" value="DNA_polA_I_Ecoli_like_exo"/>
    <property type="match status" value="1"/>
</dbReference>
<dbReference type="SMART" id="SM00474">
    <property type="entry name" value="35EXOc"/>
    <property type="match status" value="1"/>
</dbReference>
<evidence type="ECO:0000313" key="15">
    <source>
        <dbReference type="EMBL" id="RQH52062.1"/>
    </source>
</evidence>
<dbReference type="InterPro" id="IPR019760">
    <property type="entry name" value="DNA-dir_DNA_pol_A_CS"/>
</dbReference>
<dbReference type="InterPro" id="IPR002421">
    <property type="entry name" value="5-3_exonuclease"/>
</dbReference>
<evidence type="ECO:0000256" key="3">
    <source>
        <dbReference type="ARBA" id="ARBA00020311"/>
    </source>
</evidence>
<protein>
    <recommendedName>
        <fullName evidence="3">DNA polymerase I</fullName>
        <ecNumber evidence="2">2.7.7.7</ecNumber>
    </recommendedName>
</protein>
<dbReference type="Gene3D" id="1.10.150.20">
    <property type="entry name" value="5' to 3' exonuclease, C-terminal subdomain"/>
    <property type="match status" value="2"/>
</dbReference>
<name>A0A3N6PIP6_9CYAN</name>
<proteinExistence type="inferred from homology"/>
<dbReference type="GO" id="GO:0008409">
    <property type="term" value="F:5'-3' exonuclease activity"/>
    <property type="evidence" value="ECO:0007669"/>
    <property type="project" value="InterPro"/>
</dbReference>
<evidence type="ECO:0000256" key="10">
    <source>
        <dbReference type="ARBA" id="ARBA00023204"/>
    </source>
</evidence>
<dbReference type="Pfam" id="PF01367">
    <property type="entry name" value="5_3_exonuc"/>
    <property type="match status" value="1"/>
</dbReference>
<dbReference type="InterPro" id="IPR020046">
    <property type="entry name" value="5-3_exonucl_a-hlix_arch_N"/>
</dbReference>
<keyword evidence="16" id="KW-1185">Reference proteome</keyword>
<dbReference type="PANTHER" id="PTHR10133">
    <property type="entry name" value="DNA POLYMERASE I"/>
    <property type="match status" value="1"/>
</dbReference>
<dbReference type="Gene3D" id="3.30.70.370">
    <property type="match status" value="1"/>
</dbReference>
<dbReference type="GO" id="GO:0008408">
    <property type="term" value="F:3'-5' exonuclease activity"/>
    <property type="evidence" value="ECO:0007669"/>
    <property type="project" value="InterPro"/>
</dbReference>
<dbReference type="Gene3D" id="3.40.50.1010">
    <property type="entry name" value="5'-nuclease"/>
    <property type="match status" value="1"/>
</dbReference>
<feature type="domain" description="DNA-directed DNA polymerase family A palm" evidence="14">
    <location>
        <begin position="789"/>
        <end position="1010"/>
    </location>
</feature>
<dbReference type="Proteomes" id="UP000269154">
    <property type="component" value="Unassembled WGS sequence"/>
</dbReference>
<dbReference type="Pfam" id="PF02739">
    <property type="entry name" value="5_3_exonuc_N"/>
    <property type="match status" value="1"/>
</dbReference>
<dbReference type="CDD" id="cd08637">
    <property type="entry name" value="DNA_pol_A_pol_I_C"/>
    <property type="match status" value="1"/>
</dbReference>
<evidence type="ECO:0000256" key="9">
    <source>
        <dbReference type="ARBA" id="ARBA00023125"/>
    </source>
</evidence>
<dbReference type="InterPro" id="IPR029060">
    <property type="entry name" value="PIN-like_dom_sf"/>
</dbReference>
<dbReference type="GO" id="GO:0003677">
    <property type="term" value="F:DNA binding"/>
    <property type="evidence" value="ECO:0007669"/>
    <property type="project" value="UniProtKB-KW"/>
</dbReference>
<dbReference type="InterPro" id="IPR002298">
    <property type="entry name" value="DNA_polymerase_A"/>
</dbReference>
<dbReference type="Gene3D" id="1.20.1060.10">
    <property type="entry name" value="Taq DNA Polymerase, Chain T, domain 4"/>
    <property type="match status" value="1"/>
</dbReference>
<keyword evidence="6" id="KW-0235">DNA replication</keyword>
<dbReference type="InterPro" id="IPR036397">
    <property type="entry name" value="RNaseH_sf"/>
</dbReference>
<dbReference type="AlphaFoldDB" id="A0A3N6PIP6"/>
<evidence type="ECO:0000259" key="13">
    <source>
        <dbReference type="SMART" id="SM00475"/>
    </source>
</evidence>
<dbReference type="Gene3D" id="3.30.420.10">
    <property type="entry name" value="Ribonuclease H-like superfamily/Ribonuclease H"/>
    <property type="match status" value="1"/>
</dbReference>
<dbReference type="SMART" id="SM00482">
    <property type="entry name" value="POLAc"/>
    <property type="match status" value="1"/>
</dbReference>
<dbReference type="InterPro" id="IPR008918">
    <property type="entry name" value="HhH2"/>
</dbReference>
<organism evidence="15 16">
    <name type="scientific">Okeania hirsuta</name>
    <dbReference type="NCBI Taxonomy" id="1458930"/>
    <lineage>
        <taxon>Bacteria</taxon>
        <taxon>Bacillati</taxon>
        <taxon>Cyanobacteriota</taxon>
        <taxon>Cyanophyceae</taxon>
        <taxon>Oscillatoriophycideae</taxon>
        <taxon>Oscillatoriales</taxon>
        <taxon>Microcoleaceae</taxon>
        <taxon>Okeania</taxon>
    </lineage>
</organism>
<evidence type="ECO:0000256" key="6">
    <source>
        <dbReference type="ARBA" id="ARBA00022705"/>
    </source>
</evidence>
<sequence length="1046" mass="118416">MSANFPTAVLIDGHSLAFRSYYAFGKSRSGGLKTSTGIPTSVCFGFLKSLLEVMETQKPEYLAIAFDLGKPTFRHEADKNYKADRAEAPEDLIVDVENLQEILGAFNIPIITAAGYEADDVLGALAQKASTAGFRVKILSGDQDLFQLIDVEKGISVLHLAAGKGSTPQEFGPEEVKEKLGILPTQVVDYKALCGDASDNISGVRGIGKKTAVKLLNEYGSLAEIYSSLNKIKGANQKKLEEGKVEAEHSQFMARIEVNVPIDIEMEDLQLKKISRSEIEPILQKFELQHFLNQIPYLEQQFSGLAGIQVLPEESENKQEEKSDNILVEEENDDWFFSTEDTKAAQQQITIKSEIKPQIIDTPEKLNQLVNILKEQKNHETPVAWDTETTSLEPRDAELVGIGCCWGKNIEDIAYIPTGHKVGKNLDKGKVLEALKPILEGSDYPKVFQNAKFDRLVFRCQGIKLAGVVFDTMLASYVLNPGAKHSLEEIYIRHLRTAGINLKSYDDVVSKNQTIADLDILKVTHYCGTQVFVTFQLVEKLRTELEKADENKPPEKSLYKLLVDVEQPLESVLAEMEYLGIKIDIEYLKKFSVQLKKDLEVIEKRAFETVDNRILQEYLITEIQNIETDSFTNQQELKKAISSPILKAYITKLSKEQRQKSEIIESQINRAETSDFLNLNSPSQLSELLFNILNQNQKKSRKIKTGYSTDVVVLEKLQEESQHHLIIDEILNHRTLYKLFSTYVEAIPKLVRTDTQRVHTNFNQTQTDTGRLSSSEPNLQNIPIGTEFSRQIRQAFIPKKDWLLVAADYSQIELRILAHLSQEPVLIEAYQNNQDVHTVTAKLLFEKAEITSDERRVGKTINFGVIYGMGAQKLARSVGISVKESKQFLDRYKQKYSQVFEYLGKLKKEAIAQGYVETILGRRRYFEFESKTIRDLKGTEPEEINLDEFKRLSQNDAQLLRAAANSPIQGSSADIIKIAMIKFHKILANYQAKLLLQVHDELVFEVPSLEWEELEQVIKSTMENAIDLKVPLIVDIHAGKNWMETK</sequence>
<dbReference type="SUPFAM" id="SSF88723">
    <property type="entry name" value="PIN domain-like"/>
    <property type="match status" value="1"/>
</dbReference>
<dbReference type="GO" id="GO:0006302">
    <property type="term" value="P:double-strand break repair"/>
    <property type="evidence" value="ECO:0007669"/>
    <property type="project" value="TreeGrafter"/>
</dbReference>
<dbReference type="SMART" id="SM00475">
    <property type="entry name" value="53EXOc"/>
    <property type="match status" value="1"/>
</dbReference>
<dbReference type="SUPFAM" id="SSF56672">
    <property type="entry name" value="DNA/RNA polymerases"/>
    <property type="match status" value="1"/>
</dbReference>
<accession>A0A3N6PIP6</accession>
<evidence type="ECO:0000256" key="1">
    <source>
        <dbReference type="ARBA" id="ARBA00007705"/>
    </source>
</evidence>
<dbReference type="InterPro" id="IPR002562">
    <property type="entry name" value="3'-5'_exonuclease_dom"/>
</dbReference>
<keyword evidence="9" id="KW-0238">DNA-binding</keyword>
<keyword evidence="5" id="KW-0548">Nucleotidyltransferase</keyword>
<dbReference type="FunFam" id="1.10.150.20:FF:000002">
    <property type="entry name" value="DNA polymerase I"/>
    <property type="match status" value="1"/>
</dbReference>
<dbReference type="InterPro" id="IPR036279">
    <property type="entry name" value="5-3_exonuclease_C_sf"/>
</dbReference>
<dbReference type="Pfam" id="PF01612">
    <property type="entry name" value="DNA_pol_A_exo1"/>
    <property type="match status" value="1"/>
</dbReference>
<dbReference type="GO" id="GO:0006261">
    <property type="term" value="P:DNA-templated DNA replication"/>
    <property type="evidence" value="ECO:0007669"/>
    <property type="project" value="InterPro"/>
</dbReference>
<evidence type="ECO:0000259" key="12">
    <source>
        <dbReference type="SMART" id="SM00474"/>
    </source>
</evidence>
<evidence type="ECO:0000313" key="16">
    <source>
        <dbReference type="Proteomes" id="UP000269154"/>
    </source>
</evidence>
<dbReference type="InterPro" id="IPR001098">
    <property type="entry name" value="DNA-dir_DNA_pol_A_palm_dom"/>
</dbReference>
<dbReference type="CDD" id="cd09859">
    <property type="entry name" value="PIN_53EXO"/>
    <property type="match status" value="1"/>
</dbReference>
<dbReference type="EMBL" id="RCBY01000017">
    <property type="protein sequence ID" value="RQH52062.1"/>
    <property type="molecule type" value="Genomic_DNA"/>
</dbReference>
<dbReference type="PANTHER" id="PTHR10133:SF27">
    <property type="entry name" value="DNA POLYMERASE NU"/>
    <property type="match status" value="1"/>
</dbReference>
<comment type="similarity">
    <text evidence="1">Belongs to the DNA polymerase type-A family.</text>
</comment>
<keyword evidence="4" id="KW-0808">Transferase</keyword>
<keyword evidence="7" id="KW-0227">DNA damage</keyword>
<dbReference type="EC" id="2.7.7.7" evidence="2"/>